<dbReference type="EMBL" id="JAJEQX010000012">
    <property type="protein sequence ID" value="MCC2254417.1"/>
    <property type="molecule type" value="Genomic_DNA"/>
</dbReference>
<dbReference type="RefSeq" id="WP_227707554.1">
    <property type="nucleotide sequence ID" value="NZ_JAJEQX010000012.1"/>
</dbReference>
<gene>
    <name evidence="2" type="ORF">LKD70_08295</name>
</gene>
<keyword evidence="3" id="KW-1185">Reference proteome</keyword>
<keyword evidence="1" id="KW-1133">Transmembrane helix</keyword>
<evidence type="ECO:0000256" key="1">
    <source>
        <dbReference type="SAM" id="Phobius"/>
    </source>
</evidence>
<evidence type="ECO:0000313" key="3">
    <source>
        <dbReference type="Proteomes" id="UP001198151"/>
    </source>
</evidence>
<comment type="caution">
    <text evidence="2">The sequence shown here is derived from an EMBL/GenBank/DDBJ whole genome shotgun (WGS) entry which is preliminary data.</text>
</comment>
<feature type="transmembrane region" description="Helical" evidence="1">
    <location>
        <begin position="197"/>
        <end position="217"/>
    </location>
</feature>
<dbReference type="InterPro" id="IPR011009">
    <property type="entry name" value="Kinase-like_dom_sf"/>
</dbReference>
<reference evidence="2 3" key="1">
    <citation type="submission" date="2021-10" db="EMBL/GenBank/DDBJ databases">
        <title>Anaerobic single-cell dispensing facilitates the cultivation of human gut bacteria.</title>
        <authorList>
            <person name="Afrizal A."/>
        </authorList>
    </citation>
    <scope>NUCLEOTIDE SEQUENCE [LARGE SCALE GENOMIC DNA]</scope>
    <source>
        <strain evidence="2 3">CLA-AA-H200</strain>
    </source>
</reference>
<organism evidence="2 3">
    <name type="scientific">Ruminococcus turbiniformis</name>
    <dbReference type="NCBI Taxonomy" id="2881258"/>
    <lineage>
        <taxon>Bacteria</taxon>
        <taxon>Bacillati</taxon>
        <taxon>Bacillota</taxon>
        <taxon>Clostridia</taxon>
        <taxon>Eubacteriales</taxon>
        <taxon>Oscillospiraceae</taxon>
        <taxon>Ruminococcus</taxon>
    </lineage>
</organism>
<sequence>MEEMYEVLKFIDHGARCRQGMDCVPGKLLIHCIGENPRLDKKTVFEWFRQLAVCVDQFYRCRNRRNYRYLNPYSIVISDEGRLFLLDLESQENAFVMKQMQKRAVRNHFVKPVYDMGITKNQDADLFAYGRTVQFILACSEITPQLRRREEVRFERLIRRCTGESKKKYAEFSQVLRDLPPVPAEIQSGREKSGKGFGMILAEIAAAAVLGLLIGLIGPL</sequence>
<dbReference type="Gene3D" id="1.10.510.10">
    <property type="entry name" value="Transferase(Phosphotransferase) domain 1"/>
    <property type="match status" value="1"/>
</dbReference>
<name>A0ABS8FWT9_9FIRM</name>
<dbReference type="SUPFAM" id="SSF56112">
    <property type="entry name" value="Protein kinase-like (PK-like)"/>
    <property type="match status" value="1"/>
</dbReference>
<protein>
    <recommendedName>
        <fullName evidence="4">Protein kinase domain-containing protein</fullName>
    </recommendedName>
</protein>
<accession>A0ABS8FWT9</accession>
<keyword evidence="1" id="KW-0472">Membrane</keyword>
<evidence type="ECO:0008006" key="4">
    <source>
        <dbReference type="Google" id="ProtNLM"/>
    </source>
</evidence>
<dbReference type="Proteomes" id="UP001198151">
    <property type="component" value="Unassembled WGS sequence"/>
</dbReference>
<keyword evidence="1" id="KW-0812">Transmembrane</keyword>
<proteinExistence type="predicted"/>
<evidence type="ECO:0000313" key="2">
    <source>
        <dbReference type="EMBL" id="MCC2254417.1"/>
    </source>
</evidence>